<accession>A0A0D2WQM1</accession>
<evidence type="ECO:0000313" key="1">
    <source>
        <dbReference type="EMBL" id="KJE93273.1"/>
    </source>
</evidence>
<dbReference type="InParanoid" id="A0A0D2WQM1"/>
<organism evidence="1 2">
    <name type="scientific">Capsaspora owczarzaki (strain ATCC 30864)</name>
    <dbReference type="NCBI Taxonomy" id="595528"/>
    <lineage>
        <taxon>Eukaryota</taxon>
        <taxon>Filasterea</taxon>
        <taxon>Capsaspora</taxon>
    </lineage>
</organism>
<protein>
    <submittedName>
        <fullName evidence="1">Uncharacterized protein</fullName>
    </submittedName>
</protein>
<name>A0A0D2WQM1_CAPO3</name>
<feature type="non-terminal residue" evidence="1">
    <location>
        <position position="183"/>
    </location>
</feature>
<gene>
    <name evidence="1" type="ORF">CAOG_008750</name>
</gene>
<keyword evidence="2" id="KW-1185">Reference proteome</keyword>
<reference evidence="2" key="1">
    <citation type="submission" date="2011-02" db="EMBL/GenBank/DDBJ databases">
        <title>The Genome Sequence of Capsaspora owczarzaki ATCC 30864.</title>
        <authorList>
            <person name="Russ C."/>
            <person name="Cuomo C."/>
            <person name="Burger G."/>
            <person name="Gray M.W."/>
            <person name="Holland P.W.H."/>
            <person name="King N."/>
            <person name="Lang F.B.F."/>
            <person name="Roger A.J."/>
            <person name="Ruiz-Trillo I."/>
            <person name="Young S.K."/>
            <person name="Zeng Q."/>
            <person name="Gargeya S."/>
            <person name="Alvarado L."/>
            <person name="Berlin A."/>
            <person name="Chapman S.B."/>
            <person name="Chen Z."/>
            <person name="Freedman E."/>
            <person name="Gellesch M."/>
            <person name="Goldberg J."/>
            <person name="Griggs A."/>
            <person name="Gujja S."/>
            <person name="Heilman E."/>
            <person name="Heiman D."/>
            <person name="Howarth C."/>
            <person name="Mehta T."/>
            <person name="Neiman D."/>
            <person name="Pearson M."/>
            <person name="Roberts A."/>
            <person name="Saif S."/>
            <person name="Shea T."/>
            <person name="Shenoy N."/>
            <person name="Sisk P."/>
            <person name="Stolte C."/>
            <person name="Sykes S."/>
            <person name="White J."/>
            <person name="Yandava C."/>
            <person name="Haas B."/>
            <person name="Nusbaum C."/>
            <person name="Birren B."/>
        </authorList>
    </citation>
    <scope>NUCLEOTIDE SEQUENCE</scope>
    <source>
        <strain evidence="2">ATCC 30864</strain>
    </source>
</reference>
<dbReference type="EMBL" id="KE346365">
    <property type="protein sequence ID" value="KJE93273.1"/>
    <property type="molecule type" value="Genomic_DNA"/>
</dbReference>
<dbReference type="RefSeq" id="XP_011270380.1">
    <property type="nucleotide sequence ID" value="XM_011272078.1"/>
</dbReference>
<dbReference type="Proteomes" id="UP000008743">
    <property type="component" value="Unassembled WGS sequence"/>
</dbReference>
<dbReference type="AlphaFoldDB" id="A0A0D2WQM1"/>
<evidence type="ECO:0000313" key="2">
    <source>
        <dbReference type="Proteomes" id="UP000008743"/>
    </source>
</evidence>
<proteinExistence type="predicted"/>
<sequence length="183" mass="18094">MLAGTRHSMARSVAPARLAAHAAAPTAVIARTLCVGSIPSRSSSSTGSSSSNTGSSNPAAARVVLAGPSALPTARCVASTAAAVPLLAPHAMLPSPGVDVGACTPAAALAAPCRRCHTWRSQNSVGAPTLATALLASPHAAAASSTCSDASLDVAPAHASRRWLSTLSASRRPFSSQPPSRSE</sequence>